<feature type="domain" description="CCHC-type" evidence="3">
    <location>
        <begin position="367"/>
        <end position="382"/>
    </location>
</feature>
<organism evidence="4 5">
    <name type="scientific">Tanacetum coccineum</name>
    <dbReference type="NCBI Taxonomy" id="301880"/>
    <lineage>
        <taxon>Eukaryota</taxon>
        <taxon>Viridiplantae</taxon>
        <taxon>Streptophyta</taxon>
        <taxon>Embryophyta</taxon>
        <taxon>Tracheophyta</taxon>
        <taxon>Spermatophyta</taxon>
        <taxon>Magnoliopsida</taxon>
        <taxon>eudicotyledons</taxon>
        <taxon>Gunneridae</taxon>
        <taxon>Pentapetalae</taxon>
        <taxon>asterids</taxon>
        <taxon>campanulids</taxon>
        <taxon>Asterales</taxon>
        <taxon>Asteraceae</taxon>
        <taxon>Asteroideae</taxon>
        <taxon>Anthemideae</taxon>
        <taxon>Anthemidinae</taxon>
        <taxon>Tanacetum</taxon>
    </lineage>
</organism>
<keyword evidence="1" id="KW-0862">Zinc</keyword>
<accession>A0ABQ5FUT0</accession>
<evidence type="ECO:0000256" key="2">
    <source>
        <dbReference type="SAM" id="MobiDB-lite"/>
    </source>
</evidence>
<dbReference type="SUPFAM" id="SSF57756">
    <property type="entry name" value="Retrovirus zinc finger-like domains"/>
    <property type="match status" value="1"/>
</dbReference>
<dbReference type="Pfam" id="PF14223">
    <property type="entry name" value="Retrotran_gag_2"/>
    <property type="match status" value="1"/>
</dbReference>
<feature type="region of interest" description="Disordered" evidence="2">
    <location>
        <begin position="306"/>
        <end position="328"/>
    </location>
</feature>
<proteinExistence type="predicted"/>
<keyword evidence="1" id="KW-0863">Zinc-finger</keyword>
<dbReference type="PROSITE" id="PS50158">
    <property type="entry name" value="ZF_CCHC"/>
    <property type="match status" value="1"/>
</dbReference>
<feature type="compositionally biased region" description="Low complexity" evidence="2">
    <location>
        <begin position="40"/>
        <end position="58"/>
    </location>
</feature>
<evidence type="ECO:0000313" key="4">
    <source>
        <dbReference type="EMBL" id="GJT67060.1"/>
    </source>
</evidence>
<dbReference type="Pfam" id="PF00098">
    <property type="entry name" value="zf-CCHC"/>
    <property type="match status" value="1"/>
</dbReference>
<feature type="compositionally biased region" description="Polar residues" evidence="2">
    <location>
        <begin position="318"/>
        <end position="328"/>
    </location>
</feature>
<name>A0ABQ5FUT0_9ASTR</name>
<sequence length="407" mass="46380">MFDEYLEPPRVERPVSPTLAVSVPVNSAGTPSSTTIDQDAPSPSHSSSSSALQSPSLHQGVAADSTLMEDNPFALVDNHPFLTSISVCYVHYLTLPQVSQKLQTAKDLQGDTLLHYDAEMELMNLILLSIPNDIYNSVDACTSAKDMWKRVERLMRGTIQNKVDRETRFINEFDQFVVEPGEALVSIYNRFAQLMKDLERNDMHFPIVKINTKFLNSLQLEWLKYVTQVRLAKRLTVDTFDDLFYYLQQFEKWFYWLKSKEDDGQTILMILLASRNVVTYACGITQNFSTLKNMFRNSSKYQNQQSFQRRQGEYSKQGEPSGNTGRNNTRAYVQEEIVEGSNAPNETGNVQRTLRTSSLGNTSTVQCYNCSGKGHYARNCPKPRVRDSKYFMEQMLLAKQDEAGVIL</sequence>
<dbReference type="Gene3D" id="4.10.60.10">
    <property type="entry name" value="Zinc finger, CCHC-type"/>
    <property type="match status" value="1"/>
</dbReference>
<comment type="caution">
    <text evidence="4">The sequence shown here is derived from an EMBL/GenBank/DDBJ whole genome shotgun (WGS) entry which is preliminary data.</text>
</comment>
<dbReference type="InterPro" id="IPR001878">
    <property type="entry name" value="Znf_CCHC"/>
</dbReference>
<feature type="compositionally biased region" description="Polar residues" evidence="2">
    <location>
        <begin position="24"/>
        <end position="37"/>
    </location>
</feature>
<feature type="region of interest" description="Disordered" evidence="2">
    <location>
        <begin position="1"/>
        <end position="58"/>
    </location>
</feature>
<reference evidence="4" key="1">
    <citation type="journal article" date="2022" name="Int. J. Mol. Sci.">
        <title>Draft Genome of Tanacetum Coccineum: Genomic Comparison of Closely Related Tanacetum-Family Plants.</title>
        <authorList>
            <person name="Yamashiro T."/>
            <person name="Shiraishi A."/>
            <person name="Nakayama K."/>
            <person name="Satake H."/>
        </authorList>
    </citation>
    <scope>NUCLEOTIDE SEQUENCE</scope>
</reference>
<dbReference type="EMBL" id="BQNB010017773">
    <property type="protein sequence ID" value="GJT67060.1"/>
    <property type="molecule type" value="Genomic_DNA"/>
</dbReference>
<gene>
    <name evidence="4" type="ORF">Tco_1018540</name>
</gene>
<dbReference type="InterPro" id="IPR036875">
    <property type="entry name" value="Znf_CCHC_sf"/>
</dbReference>
<keyword evidence="1" id="KW-0479">Metal-binding</keyword>
<dbReference type="Proteomes" id="UP001151760">
    <property type="component" value="Unassembled WGS sequence"/>
</dbReference>
<evidence type="ECO:0000313" key="5">
    <source>
        <dbReference type="Proteomes" id="UP001151760"/>
    </source>
</evidence>
<evidence type="ECO:0000256" key="1">
    <source>
        <dbReference type="PROSITE-ProRule" id="PRU00047"/>
    </source>
</evidence>
<keyword evidence="5" id="KW-1185">Reference proteome</keyword>
<evidence type="ECO:0000259" key="3">
    <source>
        <dbReference type="PROSITE" id="PS50158"/>
    </source>
</evidence>
<reference evidence="4" key="2">
    <citation type="submission" date="2022-01" db="EMBL/GenBank/DDBJ databases">
        <authorList>
            <person name="Yamashiro T."/>
            <person name="Shiraishi A."/>
            <person name="Satake H."/>
            <person name="Nakayama K."/>
        </authorList>
    </citation>
    <scope>NUCLEOTIDE SEQUENCE</scope>
</reference>
<protein>
    <submittedName>
        <fullName evidence="4">Copia protein</fullName>
    </submittedName>
</protein>
<dbReference type="SMART" id="SM00343">
    <property type="entry name" value="ZnF_C2HC"/>
    <property type="match status" value="1"/>
</dbReference>